<comment type="function">
    <text evidence="4">PPIases accelerate the folding of proteins. It catalyzes the cis-trans isomerization of proline imidic peptide bonds in oligopeptides.</text>
</comment>
<accession>A0A1H3XD43</accession>
<dbReference type="OrthoDB" id="9807797at2"/>
<dbReference type="GO" id="GO:0003755">
    <property type="term" value="F:peptidyl-prolyl cis-trans isomerase activity"/>
    <property type="evidence" value="ECO:0007669"/>
    <property type="project" value="UniProtKB-UniRule"/>
</dbReference>
<feature type="chain" id="PRO_5011332461" description="Peptidyl-prolyl cis-trans isomerase" evidence="4">
    <location>
        <begin position="22"/>
        <end position="196"/>
    </location>
</feature>
<reference evidence="6 7" key="1">
    <citation type="submission" date="2016-10" db="EMBL/GenBank/DDBJ databases">
        <authorList>
            <person name="de Groot N.N."/>
        </authorList>
    </citation>
    <scope>NUCLEOTIDE SEQUENCE [LARGE SCALE GENOMIC DNA]</scope>
    <source>
        <strain evidence="6 7">CGMCC 1.3430</strain>
    </source>
</reference>
<keyword evidence="7" id="KW-1185">Reference proteome</keyword>
<feature type="domain" description="PPIase cyclophilin-type" evidence="5">
    <location>
        <begin position="30"/>
        <end position="192"/>
    </location>
</feature>
<dbReference type="Pfam" id="PF00160">
    <property type="entry name" value="Pro_isomerase"/>
    <property type="match status" value="1"/>
</dbReference>
<evidence type="ECO:0000256" key="1">
    <source>
        <dbReference type="ARBA" id="ARBA00007365"/>
    </source>
</evidence>
<dbReference type="Proteomes" id="UP000198773">
    <property type="component" value="Unassembled WGS sequence"/>
</dbReference>
<keyword evidence="4" id="KW-0732">Signal</keyword>
<dbReference type="AlphaFoldDB" id="A0A1H3XD43"/>
<dbReference type="PANTHER" id="PTHR43246">
    <property type="entry name" value="PEPTIDYL-PROLYL CIS-TRANS ISOMERASE CYP38, CHLOROPLASTIC"/>
    <property type="match status" value="1"/>
</dbReference>
<dbReference type="InterPro" id="IPR044665">
    <property type="entry name" value="E_coli_cyclophilin_A-like"/>
</dbReference>
<sequence length="196" mass="21885">MKFILTVASVVLLWLSQAVMAGETLQADNLFPKVILHTSLGDITVELDRSRAPITVNNFLSYVKTQRYNDTVFHRLISDFVLQGGGYKEDFEPITTLDAIFNESGNGLRNEIGTIAMARTSNPHSATSQFYFNLSDNESLNPGARWGYTVFGRVMEGMGILQQVNEWETAQHKITGWPDVPVEPIVLHRVTLVPEG</sequence>
<dbReference type="InterPro" id="IPR029000">
    <property type="entry name" value="Cyclophilin-like_dom_sf"/>
</dbReference>
<comment type="similarity">
    <text evidence="1 4">Belongs to the cyclophilin-type PPIase family.</text>
</comment>
<feature type="signal peptide" evidence="4">
    <location>
        <begin position="1"/>
        <end position="21"/>
    </location>
</feature>
<evidence type="ECO:0000256" key="4">
    <source>
        <dbReference type="RuleBase" id="RU363019"/>
    </source>
</evidence>
<name>A0A1H3XD43_ALKAM</name>
<dbReference type="EC" id="5.2.1.8" evidence="4"/>
<dbReference type="EMBL" id="FNRM01000001">
    <property type="protein sequence ID" value="SDZ97243.1"/>
    <property type="molecule type" value="Genomic_DNA"/>
</dbReference>
<proteinExistence type="inferred from homology"/>
<evidence type="ECO:0000313" key="7">
    <source>
        <dbReference type="Proteomes" id="UP000198773"/>
    </source>
</evidence>
<dbReference type="SUPFAM" id="SSF50891">
    <property type="entry name" value="Cyclophilin-like"/>
    <property type="match status" value="1"/>
</dbReference>
<dbReference type="PROSITE" id="PS50072">
    <property type="entry name" value="CSA_PPIASE_2"/>
    <property type="match status" value="1"/>
</dbReference>
<dbReference type="PROSITE" id="PS00170">
    <property type="entry name" value="CSA_PPIASE_1"/>
    <property type="match status" value="1"/>
</dbReference>
<keyword evidence="3 4" id="KW-0413">Isomerase</keyword>
<dbReference type="InterPro" id="IPR020892">
    <property type="entry name" value="Cyclophilin-type_PPIase_CS"/>
</dbReference>
<evidence type="ECO:0000256" key="2">
    <source>
        <dbReference type="ARBA" id="ARBA00023110"/>
    </source>
</evidence>
<gene>
    <name evidence="6" type="ORF">SAMN04488051_101197</name>
</gene>
<dbReference type="InterPro" id="IPR002130">
    <property type="entry name" value="Cyclophilin-type_PPIase_dom"/>
</dbReference>
<evidence type="ECO:0000313" key="6">
    <source>
        <dbReference type="EMBL" id="SDZ97243.1"/>
    </source>
</evidence>
<comment type="catalytic activity">
    <reaction evidence="4">
        <text>[protein]-peptidylproline (omega=180) = [protein]-peptidylproline (omega=0)</text>
        <dbReference type="Rhea" id="RHEA:16237"/>
        <dbReference type="Rhea" id="RHEA-COMP:10747"/>
        <dbReference type="Rhea" id="RHEA-COMP:10748"/>
        <dbReference type="ChEBI" id="CHEBI:83833"/>
        <dbReference type="ChEBI" id="CHEBI:83834"/>
        <dbReference type="EC" id="5.2.1.8"/>
    </reaction>
</comment>
<protein>
    <recommendedName>
        <fullName evidence="4">Peptidyl-prolyl cis-trans isomerase</fullName>
        <shortName evidence="4">PPIase</shortName>
        <ecNumber evidence="4">5.2.1.8</ecNumber>
    </recommendedName>
</protein>
<dbReference type="GO" id="GO:0006457">
    <property type="term" value="P:protein folding"/>
    <property type="evidence" value="ECO:0007669"/>
    <property type="project" value="InterPro"/>
</dbReference>
<keyword evidence="2 4" id="KW-0697">Rotamase</keyword>
<dbReference type="Gene3D" id="2.40.100.10">
    <property type="entry name" value="Cyclophilin-like"/>
    <property type="match status" value="1"/>
</dbReference>
<organism evidence="6 7">
    <name type="scientific">Alkalimonas amylolytica</name>
    <dbReference type="NCBI Taxonomy" id="152573"/>
    <lineage>
        <taxon>Bacteria</taxon>
        <taxon>Pseudomonadati</taxon>
        <taxon>Pseudomonadota</taxon>
        <taxon>Gammaproteobacteria</taxon>
        <taxon>Alkalimonas</taxon>
    </lineage>
</organism>
<dbReference type="PRINTS" id="PR00153">
    <property type="entry name" value="CSAPPISMRASE"/>
</dbReference>
<evidence type="ECO:0000259" key="5">
    <source>
        <dbReference type="PROSITE" id="PS50072"/>
    </source>
</evidence>
<evidence type="ECO:0000256" key="3">
    <source>
        <dbReference type="ARBA" id="ARBA00023235"/>
    </source>
</evidence>
<dbReference type="RefSeq" id="WP_091338101.1">
    <property type="nucleotide sequence ID" value="NZ_FNRM01000001.1"/>
</dbReference>
<dbReference type="STRING" id="152573.SAMN04488051_101197"/>